<evidence type="ECO:0000313" key="9">
    <source>
        <dbReference type="Proteomes" id="UP000301870"/>
    </source>
</evidence>
<keyword evidence="3 8" id="KW-0812">Transmembrane</keyword>
<dbReference type="GeneID" id="111350574"/>
<sequence>MSEDYLELADGLSKVTSDKFWNPSASFIIVVQNVEEYSLYDLTHLLHTYNIFHKVSVISRDGDDYSIYSYNFTNAGYCLKDNHLTFWMRCSDYIHSVGKLLPPVQKGTIRGCQYRLVTRNLWPLVNFHTDTEGIEQFFLSLFIKQYGVKIDLHEYKKVDRFGKRYDNETHILIKKVLDNEFEGVFGGYEINSVYSDSAFIIPYAIQADLFSATARPVRGFEPKEATELQNYKPVLYSEWQHRNKFDGHFDCGTRRNCLLTVRNCPNRSLYTLVSGCHYRVNQRYLTNNQCELMTYKLKEPYVSIYRTIYLRRGSALIGPLNNFILQSSPTGILTKYSSDIYSREWFKCKSRDRPQKVALTLENFYNAFMILIGGYCLSILSFLYEVLIAKIYRKHA</sequence>
<dbReference type="AlphaFoldDB" id="A0A9J7INY3"/>
<dbReference type="GO" id="GO:0005886">
    <property type="term" value="C:plasma membrane"/>
    <property type="evidence" value="ECO:0007669"/>
    <property type="project" value="UniProtKB-SubCell"/>
</dbReference>
<evidence type="ECO:0000256" key="2">
    <source>
        <dbReference type="ARBA" id="ARBA00022475"/>
    </source>
</evidence>
<evidence type="ECO:0000256" key="4">
    <source>
        <dbReference type="ARBA" id="ARBA00022989"/>
    </source>
</evidence>
<evidence type="ECO:0000256" key="3">
    <source>
        <dbReference type="ARBA" id="ARBA00022692"/>
    </source>
</evidence>
<keyword evidence="4 8" id="KW-1133">Transmembrane helix</keyword>
<keyword evidence="7" id="KW-0325">Glycoprotein</keyword>
<evidence type="ECO:0000256" key="1">
    <source>
        <dbReference type="ARBA" id="ARBA00004651"/>
    </source>
</evidence>
<keyword evidence="2" id="KW-1003">Cell membrane</keyword>
<reference evidence="10" key="1">
    <citation type="submission" date="2025-08" db="UniProtKB">
        <authorList>
            <consortium name="RefSeq"/>
        </authorList>
    </citation>
    <scope>IDENTIFICATION</scope>
    <source>
        <strain evidence="10">Ishihara</strain>
        <tissue evidence="10">Whole body</tissue>
    </source>
</reference>
<gene>
    <name evidence="10" type="primary">LOC111350574</name>
</gene>
<comment type="subcellular location">
    <subcellularLocation>
        <location evidence="1">Cell membrane</location>
        <topology evidence="1">Multi-pass membrane protein</topology>
    </subcellularLocation>
</comment>
<dbReference type="PANTHER" id="PTHR42643:SF24">
    <property type="entry name" value="IONOTROPIC RECEPTOR 60A"/>
    <property type="match status" value="1"/>
</dbReference>
<evidence type="ECO:0000256" key="8">
    <source>
        <dbReference type="SAM" id="Phobius"/>
    </source>
</evidence>
<evidence type="ECO:0000256" key="7">
    <source>
        <dbReference type="ARBA" id="ARBA00023180"/>
    </source>
</evidence>
<dbReference type="RefSeq" id="XP_022817970.1">
    <property type="nucleotide sequence ID" value="XM_022962202.1"/>
</dbReference>
<dbReference type="PANTHER" id="PTHR42643">
    <property type="entry name" value="IONOTROPIC RECEPTOR 20A-RELATED"/>
    <property type="match status" value="1"/>
</dbReference>
<protein>
    <submittedName>
        <fullName evidence="10">Uncharacterized protein LOC111350574</fullName>
    </submittedName>
</protein>
<name>A0A9J7INY3_SPOLT</name>
<organism evidence="9 10">
    <name type="scientific">Spodoptera litura</name>
    <name type="common">Asian cotton leafworm</name>
    <dbReference type="NCBI Taxonomy" id="69820"/>
    <lineage>
        <taxon>Eukaryota</taxon>
        <taxon>Metazoa</taxon>
        <taxon>Ecdysozoa</taxon>
        <taxon>Arthropoda</taxon>
        <taxon>Hexapoda</taxon>
        <taxon>Insecta</taxon>
        <taxon>Pterygota</taxon>
        <taxon>Neoptera</taxon>
        <taxon>Endopterygota</taxon>
        <taxon>Lepidoptera</taxon>
        <taxon>Glossata</taxon>
        <taxon>Ditrysia</taxon>
        <taxon>Noctuoidea</taxon>
        <taxon>Noctuidae</taxon>
        <taxon>Amphipyrinae</taxon>
        <taxon>Spodoptera</taxon>
    </lineage>
</organism>
<accession>A0A9J7INY3</accession>
<dbReference type="OrthoDB" id="7457888at2759"/>
<feature type="transmembrane region" description="Helical" evidence="8">
    <location>
        <begin position="364"/>
        <end position="384"/>
    </location>
</feature>
<proteinExistence type="predicted"/>
<dbReference type="InterPro" id="IPR052192">
    <property type="entry name" value="Insect_Ionotropic_Sensory_Rcpt"/>
</dbReference>
<keyword evidence="6" id="KW-0675">Receptor</keyword>
<evidence type="ECO:0000256" key="6">
    <source>
        <dbReference type="ARBA" id="ARBA00023170"/>
    </source>
</evidence>
<keyword evidence="5 8" id="KW-0472">Membrane</keyword>
<evidence type="ECO:0000313" key="10">
    <source>
        <dbReference type="RefSeq" id="XP_022817970.1"/>
    </source>
</evidence>
<dbReference type="KEGG" id="sliu:111350574"/>
<keyword evidence="9" id="KW-1185">Reference proteome</keyword>
<evidence type="ECO:0000256" key="5">
    <source>
        <dbReference type="ARBA" id="ARBA00023136"/>
    </source>
</evidence>
<dbReference type="Proteomes" id="UP000301870">
    <property type="component" value="Chromosome 11"/>
</dbReference>